<keyword evidence="1" id="KW-0472">Membrane</keyword>
<keyword evidence="1" id="KW-0812">Transmembrane</keyword>
<evidence type="ECO:0000256" key="1">
    <source>
        <dbReference type="SAM" id="Phobius"/>
    </source>
</evidence>
<gene>
    <name evidence="4" type="ORF">NONO_c62430</name>
</gene>
<dbReference type="AlphaFoldDB" id="W5TPZ9"/>
<proteinExistence type="predicted"/>
<dbReference type="HOGENOM" id="CLU_089621_0_0_11"/>
<protein>
    <recommendedName>
        <fullName evidence="3">DUF8020 domain-containing protein</fullName>
    </recommendedName>
</protein>
<organism evidence="4 5">
    <name type="scientific">Nocardia nova SH22a</name>
    <dbReference type="NCBI Taxonomy" id="1415166"/>
    <lineage>
        <taxon>Bacteria</taxon>
        <taxon>Bacillati</taxon>
        <taxon>Actinomycetota</taxon>
        <taxon>Actinomycetes</taxon>
        <taxon>Mycobacteriales</taxon>
        <taxon>Nocardiaceae</taxon>
        <taxon>Nocardia</taxon>
    </lineage>
</organism>
<dbReference type="RefSeq" id="WP_051494846.1">
    <property type="nucleotide sequence ID" value="NZ_CP006850.1"/>
</dbReference>
<dbReference type="EMBL" id="CP006850">
    <property type="protein sequence ID" value="AHH21013.1"/>
    <property type="molecule type" value="Genomic_DNA"/>
</dbReference>
<feature type="transmembrane region" description="Helical" evidence="1">
    <location>
        <begin position="209"/>
        <end position="228"/>
    </location>
</feature>
<evidence type="ECO:0000256" key="2">
    <source>
        <dbReference type="SAM" id="SignalP"/>
    </source>
</evidence>
<feature type="domain" description="DUF8020" evidence="3">
    <location>
        <begin position="37"/>
        <end position="105"/>
    </location>
</feature>
<keyword evidence="5" id="KW-1185">Reference proteome</keyword>
<dbReference type="InterPro" id="IPR058333">
    <property type="entry name" value="DUF8020"/>
</dbReference>
<evidence type="ECO:0000313" key="5">
    <source>
        <dbReference type="Proteomes" id="UP000019150"/>
    </source>
</evidence>
<evidence type="ECO:0000313" key="4">
    <source>
        <dbReference type="EMBL" id="AHH21013.1"/>
    </source>
</evidence>
<reference evidence="4 5" key="1">
    <citation type="journal article" date="2014" name="Appl. Environ. Microbiol.">
        <title>Insights into the Microbial Degradation of Rubber and Gutta-Percha by Analysis of the Complete Genome of Nocardia nova SH22a.</title>
        <authorList>
            <person name="Luo Q."/>
            <person name="Hiessl S."/>
            <person name="Poehlein A."/>
            <person name="Daniel R."/>
            <person name="Steinbuchel A."/>
        </authorList>
    </citation>
    <scope>NUCLEOTIDE SEQUENCE [LARGE SCALE GENOMIC DNA]</scope>
    <source>
        <strain evidence="4">SH22a</strain>
    </source>
</reference>
<keyword evidence="1" id="KW-1133">Transmembrane helix</keyword>
<evidence type="ECO:0000259" key="3">
    <source>
        <dbReference type="Pfam" id="PF26059"/>
    </source>
</evidence>
<sequence length="238" mass="23897">MTKSVLRKSAPVLALLAAAVTTAATATAAPSPGDPPGVHFTAAAHGDAIIVTTDSGTLGIDHGKFEIKAADGTVVAGTPLDFRVDDFRFPITADIAGHTATLTPHFDIRHAAYQPTPVALPYEDQAPWKTPYDREQAAWTRMTTTISVGATLGTLIGGVGGAATGCVLGGIAGATIAAATIVGLFGPFIPAAALGCLGGVIAMAPLGTVAGLLLVTAPVALAAITQYFTTINEPFPGK</sequence>
<feature type="signal peptide" evidence="2">
    <location>
        <begin position="1"/>
        <end position="28"/>
    </location>
</feature>
<dbReference type="PATRIC" id="fig|1415166.3.peg.6414"/>
<dbReference type="Proteomes" id="UP000019150">
    <property type="component" value="Chromosome"/>
</dbReference>
<dbReference type="KEGG" id="nno:NONO_c62430"/>
<feature type="chain" id="PRO_5004872302" description="DUF8020 domain-containing protein" evidence="2">
    <location>
        <begin position="29"/>
        <end position="238"/>
    </location>
</feature>
<dbReference type="Pfam" id="PF26059">
    <property type="entry name" value="DUF8020"/>
    <property type="match status" value="1"/>
</dbReference>
<feature type="transmembrane region" description="Helical" evidence="1">
    <location>
        <begin position="176"/>
        <end position="202"/>
    </location>
</feature>
<dbReference type="eggNOG" id="ENOG5033YEX">
    <property type="taxonomic scope" value="Bacteria"/>
</dbReference>
<accession>W5TPZ9</accession>
<keyword evidence="2" id="KW-0732">Signal</keyword>
<name>W5TPZ9_9NOCA</name>